<feature type="compositionally biased region" description="Low complexity" evidence="1">
    <location>
        <begin position="226"/>
        <end position="251"/>
    </location>
</feature>
<feature type="region of interest" description="Disordered" evidence="1">
    <location>
        <begin position="226"/>
        <end position="300"/>
    </location>
</feature>
<feature type="region of interest" description="Disordered" evidence="1">
    <location>
        <begin position="1"/>
        <end position="111"/>
    </location>
</feature>
<feature type="compositionally biased region" description="Gly residues" evidence="1">
    <location>
        <begin position="274"/>
        <end position="283"/>
    </location>
</feature>
<protein>
    <submittedName>
        <fullName evidence="3">Uncharacterized protein</fullName>
    </submittedName>
</protein>
<evidence type="ECO:0000313" key="4">
    <source>
        <dbReference type="Proteomes" id="UP001189429"/>
    </source>
</evidence>
<keyword evidence="4" id="KW-1185">Reference proteome</keyword>
<dbReference type="Proteomes" id="UP001189429">
    <property type="component" value="Unassembled WGS sequence"/>
</dbReference>
<sequence length="300" mass="30392">GGNRGAGVRPVRPFEQHAGHRRRDVPPARGVAAARCRGRGGGRGVVPAQRRGRGGARGRRGGEGSVVPAQRRGRGGARGGGGGGRDAAPFGGERAANASAPNGTGSLELAPAPAQARGTACRPTFAELRAACHRLPRGQGAVAFPAPWLGWVPCDPDLSCREGTLRFAKELLAAGLLVLALLPFLWCALRAQLRREEKRIFGASGDEANEPPGCCSCWPTRGSSAANSSAQSPSRGSSTSSGASAPPATQARGPTFGTARKSTGGLFAKSTGGPAFGAGGGGPRSSASTGPSWGQRRQRP</sequence>
<evidence type="ECO:0000256" key="2">
    <source>
        <dbReference type="SAM" id="Phobius"/>
    </source>
</evidence>
<evidence type="ECO:0000313" key="3">
    <source>
        <dbReference type="EMBL" id="CAK0837789.1"/>
    </source>
</evidence>
<proteinExistence type="predicted"/>
<comment type="caution">
    <text evidence="3">The sequence shown here is derived from an EMBL/GenBank/DDBJ whole genome shotgun (WGS) entry which is preliminary data.</text>
</comment>
<feature type="compositionally biased region" description="Basic residues" evidence="1">
    <location>
        <begin position="50"/>
        <end position="59"/>
    </location>
</feature>
<name>A0ABN9SYV6_9DINO</name>
<feature type="transmembrane region" description="Helical" evidence="2">
    <location>
        <begin position="171"/>
        <end position="189"/>
    </location>
</feature>
<keyword evidence="2" id="KW-0812">Transmembrane</keyword>
<keyword evidence="2" id="KW-1133">Transmembrane helix</keyword>
<evidence type="ECO:0000256" key="1">
    <source>
        <dbReference type="SAM" id="MobiDB-lite"/>
    </source>
</evidence>
<gene>
    <name evidence="3" type="ORF">PCOR1329_LOCUS33898</name>
</gene>
<keyword evidence="2" id="KW-0472">Membrane</keyword>
<feature type="non-terminal residue" evidence="3">
    <location>
        <position position="1"/>
    </location>
</feature>
<dbReference type="EMBL" id="CAUYUJ010014176">
    <property type="protein sequence ID" value="CAK0837789.1"/>
    <property type="molecule type" value="Genomic_DNA"/>
</dbReference>
<organism evidence="3 4">
    <name type="scientific">Prorocentrum cordatum</name>
    <dbReference type="NCBI Taxonomy" id="2364126"/>
    <lineage>
        <taxon>Eukaryota</taxon>
        <taxon>Sar</taxon>
        <taxon>Alveolata</taxon>
        <taxon>Dinophyceae</taxon>
        <taxon>Prorocentrales</taxon>
        <taxon>Prorocentraceae</taxon>
        <taxon>Prorocentrum</taxon>
    </lineage>
</organism>
<accession>A0ABN9SYV6</accession>
<feature type="compositionally biased region" description="Gly residues" evidence="1">
    <location>
        <begin position="76"/>
        <end position="85"/>
    </location>
</feature>
<reference evidence="3" key="1">
    <citation type="submission" date="2023-10" db="EMBL/GenBank/DDBJ databases">
        <authorList>
            <person name="Chen Y."/>
            <person name="Shah S."/>
            <person name="Dougan E. K."/>
            <person name="Thang M."/>
            <person name="Chan C."/>
        </authorList>
    </citation>
    <scope>NUCLEOTIDE SEQUENCE [LARGE SCALE GENOMIC DNA]</scope>
</reference>